<dbReference type="Pfam" id="PF01094">
    <property type="entry name" value="ANF_receptor"/>
    <property type="match status" value="1"/>
</dbReference>
<feature type="domain" description="Receptor ligand binding region" evidence="5">
    <location>
        <begin position="72"/>
        <end position="400"/>
    </location>
</feature>
<dbReference type="EMBL" id="DP000238">
    <property type="protein sequence ID" value="ABK77249.1"/>
    <property type="molecule type" value="Genomic_DNA"/>
</dbReference>
<dbReference type="STRING" id="414004.CENSYa_0616"/>
<dbReference type="GO" id="GO:0016020">
    <property type="term" value="C:membrane"/>
    <property type="evidence" value="ECO:0007669"/>
    <property type="project" value="UniProtKB-SubCell"/>
</dbReference>
<evidence type="ECO:0000256" key="2">
    <source>
        <dbReference type="ARBA" id="ARBA00022692"/>
    </source>
</evidence>
<keyword evidence="3" id="KW-1133">Transmembrane helix</keyword>
<organism evidence="6 7">
    <name type="scientific">Cenarchaeum symbiosum (strain A)</name>
    <dbReference type="NCBI Taxonomy" id="414004"/>
    <lineage>
        <taxon>Archaea</taxon>
        <taxon>Nitrososphaerota</taxon>
        <taxon>Candidatus Cenarchaeales</taxon>
        <taxon>Candidatus Cenarchaeaceae</taxon>
        <taxon>Candidatus Cenarchaeum</taxon>
    </lineage>
</organism>
<dbReference type="AlphaFoldDB" id="A0RV82"/>
<dbReference type="InterPro" id="IPR028082">
    <property type="entry name" value="Peripla_BP_I"/>
</dbReference>
<evidence type="ECO:0000313" key="7">
    <source>
        <dbReference type="Proteomes" id="UP000000758"/>
    </source>
</evidence>
<protein>
    <submittedName>
        <fullName evidence="6">ABC-type branched-chain amino acid transport system, periplasmic component</fullName>
    </submittedName>
</protein>
<proteinExistence type="predicted"/>
<sequence>MQRSAGMMGAVGLAAGLSIGLSIGFSYMTTGADDPAAPEQLTASTGPSGTIDIGLVLPATGDVSWHGYDNGLAAQLALEDFNRYLDKIDAGWEFNLVVEDSQSDPVVALEKIQSLNSKGIKLVLGTETSAELRNVRNYAESNGMLLISPSSSSSALSIDDRIFRLVPDDTQQGRVTASLLESRGITAAIPVYRGDVWGDGLYKTTKGSFESRGGTLDEGIRYSPESAVFSTEAHLLNERLGEYLQERPASEVAIVMMGFEEAVHFFNAASPYDGLSSVLWTGTDALTNNGLLVEDPIATAFMEEVGFVSAQFAASQNDRYEHVKKELTSQIGSSPNSFAYSSYDSLWLLGMSILQVQSADPELISVALPTVARHHSGSLGPIILNDAGDLAASDYELYTVRGGEWVAYGMYKADTEKINSGTL</sequence>
<dbReference type="SUPFAM" id="SSF53822">
    <property type="entry name" value="Periplasmic binding protein-like I"/>
    <property type="match status" value="1"/>
</dbReference>
<evidence type="ECO:0000256" key="4">
    <source>
        <dbReference type="ARBA" id="ARBA00023136"/>
    </source>
</evidence>
<dbReference type="InterPro" id="IPR051010">
    <property type="entry name" value="BCAA_transport"/>
</dbReference>
<dbReference type="HOGENOM" id="CLU_027128_5_1_2"/>
<keyword evidence="7" id="KW-1185">Reference proteome</keyword>
<dbReference type="PANTHER" id="PTHR30483">
    <property type="entry name" value="LEUCINE-SPECIFIC-BINDING PROTEIN"/>
    <property type="match status" value="1"/>
</dbReference>
<evidence type="ECO:0000256" key="3">
    <source>
        <dbReference type="ARBA" id="ARBA00022989"/>
    </source>
</evidence>
<comment type="subcellular location">
    <subcellularLocation>
        <location evidence="1">Membrane</location>
    </subcellularLocation>
</comment>
<evidence type="ECO:0000313" key="6">
    <source>
        <dbReference type="EMBL" id="ABK77249.1"/>
    </source>
</evidence>
<dbReference type="Gene3D" id="3.40.50.2300">
    <property type="match status" value="2"/>
</dbReference>
<dbReference type="EnsemblBacteria" id="ABK77249">
    <property type="protein sequence ID" value="ABK77249"/>
    <property type="gene ID" value="CENSYa_0616"/>
</dbReference>
<dbReference type="Proteomes" id="UP000000758">
    <property type="component" value="Chromosome"/>
</dbReference>
<evidence type="ECO:0000259" key="5">
    <source>
        <dbReference type="Pfam" id="PF01094"/>
    </source>
</evidence>
<evidence type="ECO:0000256" key="1">
    <source>
        <dbReference type="ARBA" id="ARBA00004370"/>
    </source>
</evidence>
<keyword evidence="4" id="KW-0472">Membrane</keyword>
<dbReference type="InterPro" id="IPR001828">
    <property type="entry name" value="ANF_lig-bd_rcpt"/>
</dbReference>
<keyword evidence="2" id="KW-0812">Transmembrane</keyword>
<dbReference type="PANTHER" id="PTHR30483:SF40">
    <property type="entry name" value="HISTIDINE KINASE"/>
    <property type="match status" value="1"/>
</dbReference>
<dbReference type="KEGG" id="csy:CENSYa_0616"/>
<accession>A0RV82</accession>
<name>A0RV82_CENSY</name>
<reference evidence="6 7" key="1">
    <citation type="journal article" date="2006" name="Proc. Natl. Acad. Sci. U.S.A.">
        <title>Genomic analysis of the uncultivated marine crenarchaeote Cenarchaeum symbiosum.</title>
        <authorList>
            <person name="Hallam S.J."/>
            <person name="Konstantinidis K.T."/>
            <person name="Putnam N."/>
            <person name="Schleper C."/>
            <person name="Watanabe Y."/>
            <person name="Sugahara J."/>
            <person name="Preston C."/>
            <person name="de la Torre J."/>
            <person name="Richardson P.M."/>
            <person name="DeLong E.F."/>
        </authorList>
    </citation>
    <scope>NUCLEOTIDE SEQUENCE [LARGE SCALE GENOMIC DNA]</scope>
    <source>
        <strain evidence="7">A</strain>
    </source>
</reference>
<gene>
    <name evidence="6" type="ordered locus">CENSYa_0616</name>
</gene>